<protein>
    <submittedName>
        <fullName evidence="1">Uncharacterized protein</fullName>
    </submittedName>
</protein>
<dbReference type="Proteomes" id="UP001590951">
    <property type="component" value="Unassembled WGS sequence"/>
</dbReference>
<keyword evidence="2" id="KW-1185">Reference proteome</keyword>
<proteinExistence type="predicted"/>
<evidence type="ECO:0000313" key="1">
    <source>
        <dbReference type="EMBL" id="KAL2052246.1"/>
    </source>
</evidence>
<evidence type="ECO:0000313" key="2">
    <source>
        <dbReference type="Proteomes" id="UP001590951"/>
    </source>
</evidence>
<gene>
    <name evidence="1" type="ORF">ABVK25_007405</name>
</gene>
<dbReference type="EMBL" id="JBHFEH010000028">
    <property type="protein sequence ID" value="KAL2052246.1"/>
    <property type="molecule type" value="Genomic_DNA"/>
</dbReference>
<comment type="caution">
    <text evidence="1">The sequence shown here is derived from an EMBL/GenBank/DDBJ whole genome shotgun (WGS) entry which is preliminary data.</text>
</comment>
<sequence>MDLIKLHAPQYRYSREALDRWIESRSSEYYAVLYDAALPGPLFELVEETIRKQSKEWTEHILKLAEDVARVGKGCYALWKKRQRPSGMLELYERADKKIDELFRGLGVA</sequence>
<organism evidence="1 2">
    <name type="scientific">Lepraria finkii</name>
    <dbReference type="NCBI Taxonomy" id="1340010"/>
    <lineage>
        <taxon>Eukaryota</taxon>
        <taxon>Fungi</taxon>
        <taxon>Dikarya</taxon>
        <taxon>Ascomycota</taxon>
        <taxon>Pezizomycotina</taxon>
        <taxon>Lecanoromycetes</taxon>
        <taxon>OSLEUM clade</taxon>
        <taxon>Lecanoromycetidae</taxon>
        <taxon>Lecanorales</taxon>
        <taxon>Lecanorineae</taxon>
        <taxon>Stereocaulaceae</taxon>
        <taxon>Lepraria</taxon>
    </lineage>
</organism>
<name>A0ABR4B5S0_9LECA</name>
<reference evidence="1 2" key="1">
    <citation type="submission" date="2024-09" db="EMBL/GenBank/DDBJ databases">
        <title>Rethinking Asexuality: The Enigmatic Case of Functional Sexual Genes in Lepraria (Stereocaulaceae).</title>
        <authorList>
            <person name="Doellman M."/>
            <person name="Sun Y."/>
            <person name="Barcenas-Pena A."/>
            <person name="Lumbsch H.T."/>
            <person name="Grewe F."/>
        </authorList>
    </citation>
    <scope>NUCLEOTIDE SEQUENCE [LARGE SCALE GENOMIC DNA]</scope>
    <source>
        <strain evidence="1 2">Grewe 0041</strain>
    </source>
</reference>
<accession>A0ABR4B5S0</accession>